<feature type="binding site" evidence="12">
    <location>
        <position position="328"/>
    </location>
    <ligand>
        <name>UDP-N-acetyl-alpha-D-glucosamine</name>
        <dbReference type="ChEBI" id="CHEBI:57705"/>
    </ligand>
</feature>
<dbReference type="EMBL" id="BMHP01000006">
    <property type="protein sequence ID" value="GGD92539.1"/>
    <property type="molecule type" value="Genomic_DNA"/>
</dbReference>
<dbReference type="InterPro" id="IPR001986">
    <property type="entry name" value="Enolpyruvate_Tfrase_dom"/>
</dbReference>
<evidence type="ECO:0000256" key="4">
    <source>
        <dbReference type="ARBA" id="ARBA00022618"/>
    </source>
</evidence>
<evidence type="ECO:0000256" key="5">
    <source>
        <dbReference type="ARBA" id="ARBA00022679"/>
    </source>
</evidence>
<comment type="caution">
    <text evidence="12">Lacks conserved residue(s) required for the propagation of feature annotation.</text>
</comment>
<comment type="similarity">
    <text evidence="10 12">Belongs to the EPSP synthase family. MurA subfamily.</text>
</comment>
<comment type="catalytic activity">
    <reaction evidence="11 12">
        <text>phosphoenolpyruvate + UDP-N-acetyl-alpha-D-glucosamine = UDP-N-acetyl-3-O-(1-carboxyvinyl)-alpha-D-glucosamine + phosphate</text>
        <dbReference type="Rhea" id="RHEA:18681"/>
        <dbReference type="ChEBI" id="CHEBI:43474"/>
        <dbReference type="ChEBI" id="CHEBI:57705"/>
        <dbReference type="ChEBI" id="CHEBI:58702"/>
        <dbReference type="ChEBI" id="CHEBI:68483"/>
        <dbReference type="EC" id="2.5.1.7"/>
    </reaction>
</comment>
<evidence type="ECO:0000256" key="2">
    <source>
        <dbReference type="ARBA" id="ARBA00004752"/>
    </source>
</evidence>
<evidence type="ECO:0000256" key="10">
    <source>
        <dbReference type="ARBA" id="ARBA00038367"/>
    </source>
</evidence>
<comment type="subcellular location">
    <subcellularLocation>
        <location evidence="1 12">Cytoplasm</location>
    </subcellularLocation>
</comment>
<dbReference type="GO" id="GO:0071555">
    <property type="term" value="P:cell wall organization"/>
    <property type="evidence" value="ECO:0007669"/>
    <property type="project" value="UniProtKB-KW"/>
</dbReference>
<comment type="pathway">
    <text evidence="2 12">Cell wall biogenesis; peptidoglycan biosynthesis.</text>
</comment>
<dbReference type="SUPFAM" id="SSF55205">
    <property type="entry name" value="EPT/RTPC-like"/>
    <property type="match status" value="1"/>
</dbReference>
<keyword evidence="7 12" id="KW-0573">Peptidoglycan synthesis</keyword>
<keyword evidence="4 12" id="KW-0132">Cell division</keyword>
<dbReference type="NCBIfam" id="NF009470">
    <property type="entry name" value="PRK12830.1"/>
    <property type="match status" value="1"/>
</dbReference>
<reference evidence="14" key="1">
    <citation type="journal article" date="2014" name="Int. J. Syst. Evol. Microbiol.">
        <title>Complete genome sequence of Corynebacterium casei LMG S-19264T (=DSM 44701T), isolated from a smear-ripened cheese.</title>
        <authorList>
            <consortium name="US DOE Joint Genome Institute (JGI-PGF)"/>
            <person name="Walter F."/>
            <person name="Albersmeier A."/>
            <person name="Kalinowski J."/>
            <person name="Ruckert C."/>
        </authorList>
    </citation>
    <scope>NUCLEOTIDE SEQUENCE</scope>
    <source>
        <strain evidence="14">CGMCC 1.15178</strain>
    </source>
</reference>
<feature type="modified residue" description="2-(S-cysteinyl)pyruvic acid O-phosphothioketal" evidence="12">
    <location>
        <position position="117"/>
    </location>
</feature>
<reference evidence="14" key="2">
    <citation type="submission" date="2020-09" db="EMBL/GenBank/DDBJ databases">
        <authorList>
            <person name="Sun Q."/>
            <person name="Zhou Y."/>
        </authorList>
    </citation>
    <scope>NUCLEOTIDE SEQUENCE</scope>
    <source>
        <strain evidence="14">CGMCC 1.15178</strain>
    </source>
</reference>
<dbReference type="PANTHER" id="PTHR43783:SF1">
    <property type="entry name" value="UDP-N-ACETYLGLUCOSAMINE 1-CARBOXYVINYLTRANSFERASE"/>
    <property type="match status" value="1"/>
</dbReference>
<evidence type="ECO:0000256" key="11">
    <source>
        <dbReference type="ARBA" id="ARBA00047527"/>
    </source>
</evidence>
<dbReference type="RefSeq" id="WP_188997747.1">
    <property type="nucleotide sequence ID" value="NZ_BMHP01000006.1"/>
</dbReference>
<protein>
    <recommendedName>
        <fullName evidence="12">UDP-N-acetylglucosamine 1-carboxyvinyltransferase</fullName>
        <ecNumber evidence="12">2.5.1.7</ecNumber>
    </recommendedName>
    <alternativeName>
        <fullName evidence="12">Enoylpyruvate transferase</fullName>
    </alternativeName>
    <alternativeName>
        <fullName evidence="12">UDP-N-acetylglucosamine enolpyruvyl transferase</fullName>
        <shortName evidence="12">EPT</shortName>
    </alternativeName>
</protein>
<keyword evidence="3 12" id="KW-0963">Cytoplasm</keyword>
<keyword evidence="8 12" id="KW-0131">Cell cycle</keyword>
<dbReference type="CDD" id="cd01555">
    <property type="entry name" value="UdpNAET"/>
    <property type="match status" value="1"/>
</dbReference>
<feature type="domain" description="Enolpyruvate transferase" evidence="13">
    <location>
        <begin position="6"/>
        <end position="407"/>
    </location>
</feature>
<comment type="function">
    <text evidence="12">Cell wall formation. Adds enolpyruvyl to UDP-N-acetylglucosamine.</text>
</comment>
<dbReference type="EC" id="2.5.1.7" evidence="12"/>
<evidence type="ECO:0000256" key="6">
    <source>
        <dbReference type="ARBA" id="ARBA00022960"/>
    </source>
</evidence>
<dbReference type="NCBIfam" id="TIGR01072">
    <property type="entry name" value="murA"/>
    <property type="match status" value="1"/>
</dbReference>
<dbReference type="PANTHER" id="PTHR43783">
    <property type="entry name" value="UDP-N-ACETYLGLUCOSAMINE 1-CARBOXYVINYLTRANSFERASE"/>
    <property type="match status" value="1"/>
</dbReference>
<evidence type="ECO:0000256" key="1">
    <source>
        <dbReference type="ARBA" id="ARBA00004496"/>
    </source>
</evidence>
<dbReference type="GO" id="GO:0019277">
    <property type="term" value="P:UDP-N-acetylgalactosamine biosynthetic process"/>
    <property type="evidence" value="ECO:0007669"/>
    <property type="project" value="InterPro"/>
</dbReference>
<evidence type="ECO:0000256" key="12">
    <source>
        <dbReference type="HAMAP-Rule" id="MF_00111"/>
    </source>
</evidence>
<keyword evidence="6 12" id="KW-0133">Cell shape</keyword>
<evidence type="ECO:0000256" key="9">
    <source>
        <dbReference type="ARBA" id="ARBA00023316"/>
    </source>
</evidence>
<dbReference type="Gene3D" id="3.65.10.10">
    <property type="entry name" value="Enolpyruvate transferase domain"/>
    <property type="match status" value="2"/>
</dbReference>
<dbReference type="AlphaFoldDB" id="A0A916ZF36"/>
<organism evidence="14 15">
    <name type="scientific">Paenibacillus nasutitermitis</name>
    <dbReference type="NCBI Taxonomy" id="1652958"/>
    <lineage>
        <taxon>Bacteria</taxon>
        <taxon>Bacillati</taxon>
        <taxon>Bacillota</taxon>
        <taxon>Bacilli</taxon>
        <taxon>Bacillales</taxon>
        <taxon>Paenibacillaceae</taxon>
        <taxon>Paenibacillus</taxon>
    </lineage>
</organism>
<feature type="binding site" evidence="12">
    <location>
        <position position="306"/>
    </location>
    <ligand>
        <name>UDP-N-acetyl-alpha-D-glucosamine</name>
        <dbReference type="ChEBI" id="CHEBI:57705"/>
    </ligand>
</feature>
<keyword evidence="12" id="KW-0670">Pyruvate</keyword>
<evidence type="ECO:0000256" key="8">
    <source>
        <dbReference type="ARBA" id="ARBA00023306"/>
    </source>
</evidence>
<dbReference type="Proteomes" id="UP000612456">
    <property type="component" value="Unassembled WGS sequence"/>
</dbReference>
<dbReference type="GO" id="GO:0009252">
    <property type="term" value="P:peptidoglycan biosynthetic process"/>
    <property type="evidence" value="ECO:0007669"/>
    <property type="project" value="UniProtKB-UniRule"/>
</dbReference>
<proteinExistence type="inferred from homology"/>
<evidence type="ECO:0000313" key="15">
    <source>
        <dbReference type="Proteomes" id="UP000612456"/>
    </source>
</evidence>
<dbReference type="GO" id="GO:0005737">
    <property type="term" value="C:cytoplasm"/>
    <property type="evidence" value="ECO:0007669"/>
    <property type="project" value="UniProtKB-SubCell"/>
</dbReference>
<dbReference type="InterPro" id="IPR050068">
    <property type="entry name" value="MurA_subfamily"/>
</dbReference>
<sequence length="492" mass="52425">MSKIIVRGGQRLSGNVRVSGAKNAVLPILAATLLAQEGESVIYDVPHLDDVTTIQQVLSALGGTLTYSNETMRISAQRLTSFEAPYELVRKMRASFLVMGPLLARLGRARISLPGGCAIGTRPIDQHLKGFEAMGAEIILGQGYIEARTRDRLKGAKIYLDVASVGATENIMMAAALAQGTTTIENAAKEPEIVDLANYLNAMGAKVRGAGTGLIRIEGVEQMFGVAHTVIPDRVEAGTFMIAAAITGGDVHIDGAISDHLAPVISKLQEMGVEITETDNGLRVNAPGKLKAVDVKTLPYPGFPTDMQSQMMALLMMSEGTSIVTETVFENRFMHVEEFQKMSAQIKVEGRTAIVSGGLALTGARVCATDLRAGAALVCAALCAEGETEITGIHHVDRGYVDITGKLAGLGATIFRIDGNMESQTNAEAPDDSGIEEPDYSTVMNDVIPFPVQPQVEPEVTISAAAAEPAPEKHEYKRDKEVARLKVQPTWA</sequence>
<dbReference type="GO" id="GO:0008760">
    <property type="term" value="F:UDP-N-acetylglucosamine 1-carboxyvinyltransferase activity"/>
    <property type="evidence" value="ECO:0007669"/>
    <property type="project" value="UniProtKB-UniRule"/>
</dbReference>
<dbReference type="NCBIfam" id="NF006873">
    <property type="entry name" value="PRK09369.1"/>
    <property type="match status" value="1"/>
</dbReference>
<accession>A0A916ZF36</accession>
<evidence type="ECO:0000313" key="14">
    <source>
        <dbReference type="EMBL" id="GGD92539.1"/>
    </source>
</evidence>
<feature type="binding site" evidence="12">
    <location>
        <begin position="122"/>
        <end position="126"/>
    </location>
    <ligand>
        <name>UDP-N-acetyl-alpha-D-glucosamine</name>
        <dbReference type="ChEBI" id="CHEBI:57705"/>
    </ligand>
</feature>
<dbReference type="InterPro" id="IPR036968">
    <property type="entry name" value="Enolpyruvate_Tfrase_sf"/>
</dbReference>
<dbReference type="FunFam" id="3.65.10.10:FF:000001">
    <property type="entry name" value="UDP-N-acetylglucosamine 1-carboxyvinyltransferase"/>
    <property type="match status" value="1"/>
</dbReference>
<feature type="binding site" evidence="12">
    <location>
        <begin position="22"/>
        <end position="23"/>
    </location>
    <ligand>
        <name>phosphoenolpyruvate</name>
        <dbReference type="ChEBI" id="CHEBI:58702"/>
    </ligand>
</feature>
<dbReference type="GO" id="GO:0008360">
    <property type="term" value="P:regulation of cell shape"/>
    <property type="evidence" value="ECO:0007669"/>
    <property type="project" value="UniProtKB-KW"/>
</dbReference>
<keyword evidence="9 12" id="KW-0961">Cell wall biogenesis/degradation</keyword>
<evidence type="ECO:0000256" key="7">
    <source>
        <dbReference type="ARBA" id="ARBA00022984"/>
    </source>
</evidence>
<evidence type="ECO:0000259" key="13">
    <source>
        <dbReference type="Pfam" id="PF00275"/>
    </source>
</evidence>
<dbReference type="InterPro" id="IPR005750">
    <property type="entry name" value="UDP_GlcNAc_COvinyl_MurA"/>
</dbReference>
<gene>
    <name evidence="14" type="primary">murA1</name>
    <name evidence="12" type="synonym">murA</name>
    <name evidence="14" type="ORF">GCM10010911_58950</name>
</gene>
<dbReference type="GO" id="GO:0051301">
    <property type="term" value="P:cell division"/>
    <property type="evidence" value="ECO:0007669"/>
    <property type="project" value="UniProtKB-KW"/>
</dbReference>
<feature type="binding site" evidence="12">
    <location>
        <position position="93"/>
    </location>
    <ligand>
        <name>UDP-N-acetyl-alpha-D-glucosamine</name>
        <dbReference type="ChEBI" id="CHEBI:57705"/>
    </ligand>
</feature>
<feature type="active site" description="Proton donor" evidence="12">
    <location>
        <position position="117"/>
    </location>
</feature>
<dbReference type="HAMAP" id="MF_00111">
    <property type="entry name" value="MurA"/>
    <property type="match status" value="1"/>
</dbReference>
<keyword evidence="15" id="KW-1185">Reference proteome</keyword>
<dbReference type="InterPro" id="IPR013792">
    <property type="entry name" value="RNA3'P_cycl/enolpyr_Trfase_a/b"/>
</dbReference>
<dbReference type="Pfam" id="PF00275">
    <property type="entry name" value="EPSP_synthase"/>
    <property type="match status" value="1"/>
</dbReference>
<evidence type="ECO:0000256" key="3">
    <source>
        <dbReference type="ARBA" id="ARBA00022490"/>
    </source>
</evidence>
<name>A0A916ZF36_9BACL</name>
<keyword evidence="5 12" id="KW-0808">Transferase</keyword>
<comment type="caution">
    <text evidence="14">The sequence shown here is derived from an EMBL/GenBank/DDBJ whole genome shotgun (WGS) entry which is preliminary data.</text>
</comment>